<accession>A6HMT4</accession>
<dbReference type="EMBL" id="CH473949">
    <property type="protein sequence ID" value="EDL79335.1"/>
    <property type="molecule type" value="Genomic_DNA"/>
</dbReference>
<evidence type="ECO:0000313" key="1">
    <source>
        <dbReference type="EMBL" id="EDL79335.1"/>
    </source>
</evidence>
<protein>
    <submittedName>
        <fullName evidence="1">RCG27114</fullName>
    </submittedName>
</protein>
<reference evidence="2" key="1">
    <citation type="submission" date="2005-09" db="EMBL/GenBank/DDBJ databases">
        <authorList>
            <person name="Mural R.J."/>
            <person name="Li P.W."/>
            <person name="Adams M.D."/>
            <person name="Amanatides P.G."/>
            <person name="Baden-Tillson H."/>
            <person name="Barnstead M."/>
            <person name="Chin S.H."/>
            <person name="Dew I."/>
            <person name="Evans C.A."/>
            <person name="Ferriera S."/>
            <person name="Flanigan M."/>
            <person name="Fosler C."/>
            <person name="Glodek A."/>
            <person name="Gu Z."/>
            <person name="Holt R.A."/>
            <person name="Jennings D."/>
            <person name="Kraft C.L."/>
            <person name="Lu F."/>
            <person name="Nguyen T."/>
            <person name="Nusskern D.R."/>
            <person name="Pfannkoch C.M."/>
            <person name="Sitter C."/>
            <person name="Sutton G.G."/>
            <person name="Venter J.C."/>
            <person name="Wang Z."/>
            <person name="Woodage T."/>
            <person name="Zheng X.H."/>
            <person name="Zhong F."/>
        </authorList>
    </citation>
    <scope>NUCLEOTIDE SEQUENCE [LARGE SCALE GENOMIC DNA]</scope>
    <source>
        <strain>BN</strain>
        <strain evidence="2">Sprague-Dawley</strain>
    </source>
</reference>
<name>A6HMT4_RAT</name>
<proteinExistence type="predicted"/>
<dbReference type="AlphaFoldDB" id="A6HMT4"/>
<sequence length="42" mass="4678">MTLLSCKCSQDPYKMSGFVGSQLESNVPRINSTLNCHPHLIK</sequence>
<evidence type="ECO:0000313" key="2">
    <source>
        <dbReference type="Proteomes" id="UP000234681"/>
    </source>
</evidence>
<gene>
    <name evidence="1" type="ORF">rCG_27114</name>
</gene>
<dbReference type="Proteomes" id="UP000234681">
    <property type="component" value="Chromosome 3"/>
</dbReference>
<organism evidence="1 2">
    <name type="scientific">Rattus norvegicus</name>
    <name type="common">Rat</name>
    <dbReference type="NCBI Taxonomy" id="10116"/>
    <lineage>
        <taxon>Eukaryota</taxon>
        <taxon>Metazoa</taxon>
        <taxon>Chordata</taxon>
        <taxon>Craniata</taxon>
        <taxon>Vertebrata</taxon>
        <taxon>Euteleostomi</taxon>
        <taxon>Mammalia</taxon>
        <taxon>Eutheria</taxon>
        <taxon>Euarchontoglires</taxon>
        <taxon>Glires</taxon>
        <taxon>Rodentia</taxon>
        <taxon>Myomorpha</taxon>
        <taxon>Muroidea</taxon>
        <taxon>Muridae</taxon>
        <taxon>Murinae</taxon>
        <taxon>Rattus</taxon>
    </lineage>
</organism>